<dbReference type="OrthoDB" id="1855524at2759"/>
<dbReference type="AlphaFoldDB" id="A0A6P5GF66"/>
<keyword evidence="3" id="KW-1185">Reference proteome</keyword>
<dbReference type="Pfam" id="PF03097">
    <property type="entry name" value="BRO1"/>
    <property type="match status" value="1"/>
</dbReference>
<dbReference type="GeneID" id="109722764"/>
<feature type="domain" description="BRO1" evidence="2">
    <location>
        <begin position="33"/>
        <end position="427"/>
    </location>
</feature>
<evidence type="ECO:0000259" key="2">
    <source>
        <dbReference type="PROSITE" id="PS51180"/>
    </source>
</evidence>
<evidence type="ECO:0000256" key="1">
    <source>
        <dbReference type="ARBA" id="ARBA00008901"/>
    </source>
</evidence>
<proteinExistence type="inferred from homology"/>
<gene>
    <name evidence="4 5" type="primary">LOC109722764</name>
</gene>
<reference evidence="3" key="1">
    <citation type="journal article" date="2015" name="Nat. Genet.">
        <title>The pineapple genome and the evolution of CAM photosynthesis.</title>
        <authorList>
            <person name="Ming R."/>
            <person name="VanBuren R."/>
            <person name="Wai C.M."/>
            <person name="Tang H."/>
            <person name="Schatz M.C."/>
            <person name="Bowers J.E."/>
            <person name="Lyons E."/>
            <person name="Wang M.L."/>
            <person name="Chen J."/>
            <person name="Biggers E."/>
            <person name="Zhang J."/>
            <person name="Huang L."/>
            <person name="Zhang L."/>
            <person name="Miao W."/>
            <person name="Zhang J."/>
            <person name="Ye Z."/>
            <person name="Miao C."/>
            <person name="Lin Z."/>
            <person name="Wang H."/>
            <person name="Zhou H."/>
            <person name="Yim W.C."/>
            <person name="Priest H.D."/>
            <person name="Zheng C."/>
            <person name="Woodhouse M."/>
            <person name="Edger P.P."/>
            <person name="Guyot R."/>
            <person name="Guo H.B."/>
            <person name="Guo H."/>
            <person name="Zheng G."/>
            <person name="Singh R."/>
            <person name="Sharma A."/>
            <person name="Min X."/>
            <person name="Zheng Y."/>
            <person name="Lee H."/>
            <person name="Gurtowski J."/>
            <person name="Sedlazeck F.J."/>
            <person name="Harkess A."/>
            <person name="McKain M.R."/>
            <person name="Liao Z."/>
            <person name="Fang J."/>
            <person name="Liu J."/>
            <person name="Zhang X."/>
            <person name="Zhang Q."/>
            <person name="Hu W."/>
            <person name="Qin Y."/>
            <person name="Wang K."/>
            <person name="Chen L.Y."/>
            <person name="Shirley N."/>
            <person name="Lin Y.R."/>
            <person name="Liu L.Y."/>
            <person name="Hernandez A.G."/>
            <person name="Wright C.L."/>
            <person name="Bulone V."/>
            <person name="Tuskan G.A."/>
            <person name="Heath K."/>
            <person name="Zee F."/>
            <person name="Moore P.H."/>
            <person name="Sunkar R."/>
            <person name="Leebens-Mack J.H."/>
            <person name="Mockler T."/>
            <person name="Bennetzen J.L."/>
            <person name="Freeling M."/>
            <person name="Sankoff D."/>
            <person name="Paterson A.H."/>
            <person name="Zhu X."/>
            <person name="Yang X."/>
            <person name="Smith J.A."/>
            <person name="Cushman J.C."/>
            <person name="Paull R.E."/>
            <person name="Yu Q."/>
        </authorList>
    </citation>
    <scope>NUCLEOTIDE SEQUENCE [LARGE SCALE GENOMIC DNA]</scope>
    <source>
        <strain evidence="3">cv. F153</strain>
    </source>
</reference>
<evidence type="ECO:0000313" key="5">
    <source>
        <dbReference type="RefSeq" id="XP_020106483.1"/>
    </source>
</evidence>
<dbReference type="PANTHER" id="PTHR23032:SF2">
    <property type="entry name" value="ENDOSOMAL TARGETING BRO1-LIKE DOMAIN-CONTAINING PROTEIN"/>
    <property type="match status" value="1"/>
</dbReference>
<dbReference type="SMART" id="SM01041">
    <property type="entry name" value="BRO1"/>
    <property type="match status" value="1"/>
</dbReference>
<reference evidence="4 5" key="2">
    <citation type="submission" date="2025-04" db="UniProtKB">
        <authorList>
            <consortium name="RefSeq"/>
        </authorList>
    </citation>
    <scope>IDENTIFICATION</scope>
    <source>
        <tissue evidence="4 5">Leaf</tissue>
    </source>
</reference>
<dbReference type="Gene3D" id="1.25.40.280">
    <property type="entry name" value="alix/aip1 like domains"/>
    <property type="match status" value="1"/>
</dbReference>
<dbReference type="InterPro" id="IPR004328">
    <property type="entry name" value="BRO1_dom"/>
</dbReference>
<dbReference type="Gramene" id="Aco003622.1.mrna1">
    <property type="protein sequence ID" value="Aco003622.1.mrna1"/>
    <property type="gene ID" value="Aco003622.1.path1"/>
</dbReference>
<evidence type="ECO:0000313" key="4">
    <source>
        <dbReference type="RefSeq" id="XP_020106482.1"/>
    </source>
</evidence>
<evidence type="ECO:0000313" key="3">
    <source>
        <dbReference type="Proteomes" id="UP000515123"/>
    </source>
</evidence>
<dbReference type="InterPro" id="IPR038898">
    <property type="entry name" value="BROX"/>
</dbReference>
<protein>
    <submittedName>
        <fullName evidence="4 5">Uncharacterized protein LOC109722764 isoform X1</fullName>
    </submittedName>
</protein>
<accession>A0A6P5GF66</accession>
<sequence length="427" mass="47886">MGCASSIPKRYNAGRRRRRKKQSILNEVAVYVPALWVPLASDVVRPLRGLVSRDVLDRLSALRGRIVSLAEENYLATVPTVSELLHALEEYLPILLGLAKKDNRLEALVEFKWKNLGDDQECCFSSAWYEVLSVVHMIAMLSLMEANLMLVPRNGQDACEMKVSEDSKKDVIDLLIKASGCLDYCAHHIIVHIPSQIRKNLPNTFQEGTLEAASIQALAQGVEMQLGLAIESEKATLSVKRRLACEEVSYFSQAHYCLSGCDTSDAYGKKLLLFIKWKYLEAKAAAYYYHGLVLDKGSEPSNHISAVCCLCAADELLIDSKRACLSFCLASPVTRVPPAWGVMKNLHKKVPDVARKKFQTYSYLIEQDKNALLHSLPDLPEFPLSLRSDAYELPQIDASWDSEDCQPQIQSLKEHLKDDEDEIEAEQ</sequence>
<comment type="similarity">
    <text evidence="1">Belongs to the BROX family.</text>
</comment>
<organism evidence="4">
    <name type="scientific">Ananas comosus</name>
    <name type="common">Pineapple</name>
    <name type="synonym">Ananas ananas</name>
    <dbReference type="NCBI Taxonomy" id="4615"/>
    <lineage>
        <taxon>Eukaryota</taxon>
        <taxon>Viridiplantae</taxon>
        <taxon>Streptophyta</taxon>
        <taxon>Embryophyta</taxon>
        <taxon>Tracheophyta</taxon>
        <taxon>Spermatophyta</taxon>
        <taxon>Magnoliopsida</taxon>
        <taxon>Liliopsida</taxon>
        <taxon>Poales</taxon>
        <taxon>Bromeliaceae</taxon>
        <taxon>Bromelioideae</taxon>
        <taxon>Ananas</taxon>
    </lineage>
</organism>
<dbReference type="InterPro" id="IPR038499">
    <property type="entry name" value="BRO1_sf"/>
</dbReference>
<dbReference type="Proteomes" id="UP000515123">
    <property type="component" value="Linkage group 17"/>
</dbReference>
<dbReference type="PANTHER" id="PTHR23032">
    <property type="entry name" value="BRO1 DOMAIN-CONTAINING PROTEIN BROX"/>
    <property type="match status" value="1"/>
</dbReference>
<dbReference type="RefSeq" id="XP_020106482.1">
    <property type="nucleotide sequence ID" value="XM_020250893.1"/>
</dbReference>
<dbReference type="RefSeq" id="XP_020106483.1">
    <property type="nucleotide sequence ID" value="XM_020250894.1"/>
</dbReference>
<name>A0A6P5GF66_ANACO</name>
<dbReference type="CDD" id="cd09034">
    <property type="entry name" value="BRO1_Alix_like"/>
    <property type="match status" value="1"/>
</dbReference>
<dbReference type="PROSITE" id="PS51180">
    <property type="entry name" value="BRO1"/>
    <property type="match status" value="1"/>
</dbReference>